<organism evidence="2 3">
    <name type="scientific">candidate division WS6 bacterium OLB21</name>
    <dbReference type="NCBI Taxonomy" id="1617427"/>
    <lineage>
        <taxon>Bacteria</taxon>
        <taxon>Candidatus Dojkabacteria</taxon>
    </lineage>
</organism>
<name>A0A136KIP1_9BACT</name>
<dbReference type="AlphaFoldDB" id="A0A136KIP1"/>
<feature type="domain" description="Cas12a RuvC nuclease" evidence="1">
    <location>
        <begin position="1"/>
        <end position="82"/>
    </location>
</feature>
<dbReference type="InterPro" id="IPR040852">
    <property type="entry name" value="RuvC_1"/>
</dbReference>
<evidence type="ECO:0000313" key="2">
    <source>
        <dbReference type="EMBL" id="KXK09284.1"/>
    </source>
</evidence>
<proteinExistence type="predicted"/>
<gene>
    <name evidence="2" type="ORF">UZ20_WS6002000590</name>
</gene>
<evidence type="ECO:0000313" key="3">
    <source>
        <dbReference type="Proteomes" id="UP000070449"/>
    </source>
</evidence>
<reference evidence="2 3" key="1">
    <citation type="submission" date="2015-02" db="EMBL/GenBank/DDBJ databases">
        <title>Improved understanding of the partial-nitritation anammox process through 23 genomes representing the majority of the microbial community.</title>
        <authorList>
            <person name="Speth D.R."/>
            <person name="In T Zandt M."/>
            <person name="Guerrero Cruz S."/>
            <person name="Jetten M.S."/>
            <person name="Dutilh B.E."/>
        </authorList>
    </citation>
    <scope>NUCLEOTIDE SEQUENCE [LARGE SCALE GENOMIC DNA]</scope>
    <source>
        <strain evidence="2">OLB21</strain>
    </source>
</reference>
<protein>
    <recommendedName>
        <fullName evidence="1">Cas12a RuvC nuclease domain-containing protein</fullName>
    </recommendedName>
</protein>
<dbReference type="STRING" id="1617427.UZ20_WS6002000590"/>
<accession>A0A136KIP1</accession>
<comment type="caution">
    <text evidence="2">The sequence shown here is derived from an EMBL/GenBank/DDBJ whole genome shotgun (WGS) entry which is preliminary data.</text>
</comment>
<dbReference type="Proteomes" id="UP000070449">
    <property type="component" value="Unassembled WGS sequence"/>
</dbReference>
<evidence type="ECO:0000259" key="1">
    <source>
        <dbReference type="Pfam" id="PF18516"/>
    </source>
</evidence>
<sequence length="107" mass="12707">MEDLNMRFKQIRSGFEKSTYQQLEKGLIEKLNYLADKTHNNRSELGGIHKAYQLTSPFRSFDEIGKQTGIIFYTQAAYTSKIDPLTGWRPNLYLKKYQCKKWQRSIY</sequence>
<dbReference type="EMBL" id="JYPD01000019">
    <property type="protein sequence ID" value="KXK09284.1"/>
    <property type="molecule type" value="Genomic_DNA"/>
</dbReference>
<dbReference type="Pfam" id="PF18516">
    <property type="entry name" value="RuvC_1"/>
    <property type="match status" value="1"/>
</dbReference>